<sequence>MPRLSLLVPGCVILRFATLVSHCTHMLKVPADWTLASLGMFRSRDKLSVHFTCILLCENGLFGVPRVETMFDVLLAILQTAANRIRTLGGLSIWSRLHIRVSERRMCMQAGSYLPICTTGALQRYFISTLLHYVVCRYRSE</sequence>
<keyword evidence="3" id="KW-1185">Reference proteome</keyword>
<proteinExistence type="predicted"/>
<protein>
    <recommendedName>
        <fullName evidence="4">Secreted protein</fullName>
    </recommendedName>
</protein>
<name>A0AAE0MLV3_9PEZI</name>
<feature type="chain" id="PRO_5042020119" description="Secreted protein" evidence="1">
    <location>
        <begin position="23"/>
        <end position="141"/>
    </location>
</feature>
<gene>
    <name evidence="2" type="ORF">B0T19DRAFT_39817</name>
</gene>
<organism evidence="2 3">
    <name type="scientific">Cercophora scortea</name>
    <dbReference type="NCBI Taxonomy" id="314031"/>
    <lineage>
        <taxon>Eukaryota</taxon>
        <taxon>Fungi</taxon>
        <taxon>Dikarya</taxon>
        <taxon>Ascomycota</taxon>
        <taxon>Pezizomycotina</taxon>
        <taxon>Sordariomycetes</taxon>
        <taxon>Sordariomycetidae</taxon>
        <taxon>Sordariales</taxon>
        <taxon>Lasiosphaeriaceae</taxon>
        <taxon>Cercophora</taxon>
    </lineage>
</organism>
<evidence type="ECO:0000313" key="3">
    <source>
        <dbReference type="Proteomes" id="UP001286456"/>
    </source>
</evidence>
<reference evidence="2" key="2">
    <citation type="submission" date="2023-06" db="EMBL/GenBank/DDBJ databases">
        <authorList>
            <consortium name="Lawrence Berkeley National Laboratory"/>
            <person name="Haridas S."/>
            <person name="Hensen N."/>
            <person name="Bonometti L."/>
            <person name="Westerberg I."/>
            <person name="Brannstrom I.O."/>
            <person name="Guillou S."/>
            <person name="Cros-Aarteil S."/>
            <person name="Calhoun S."/>
            <person name="Kuo A."/>
            <person name="Mondo S."/>
            <person name="Pangilinan J."/>
            <person name="Riley R."/>
            <person name="Labutti K."/>
            <person name="Andreopoulos B."/>
            <person name="Lipzen A."/>
            <person name="Chen C."/>
            <person name="Yanf M."/>
            <person name="Daum C."/>
            <person name="Ng V."/>
            <person name="Clum A."/>
            <person name="Steindorff A."/>
            <person name="Ohm R."/>
            <person name="Martin F."/>
            <person name="Silar P."/>
            <person name="Natvig D."/>
            <person name="Lalanne C."/>
            <person name="Gautier V."/>
            <person name="Ament-Velasquez S.L."/>
            <person name="Kruys A."/>
            <person name="Hutchinson M.I."/>
            <person name="Powell A.J."/>
            <person name="Barry K."/>
            <person name="Miller A.N."/>
            <person name="Grigoriev I.V."/>
            <person name="Debuchy R."/>
            <person name="Gladieux P."/>
            <person name="Thoren M.H."/>
            <person name="Johannesson H."/>
        </authorList>
    </citation>
    <scope>NUCLEOTIDE SEQUENCE</scope>
    <source>
        <strain evidence="2">SMH4131-1</strain>
    </source>
</reference>
<feature type="signal peptide" evidence="1">
    <location>
        <begin position="1"/>
        <end position="22"/>
    </location>
</feature>
<evidence type="ECO:0008006" key="4">
    <source>
        <dbReference type="Google" id="ProtNLM"/>
    </source>
</evidence>
<evidence type="ECO:0000256" key="1">
    <source>
        <dbReference type="SAM" id="SignalP"/>
    </source>
</evidence>
<keyword evidence="1" id="KW-0732">Signal</keyword>
<evidence type="ECO:0000313" key="2">
    <source>
        <dbReference type="EMBL" id="KAK3336468.1"/>
    </source>
</evidence>
<dbReference type="Proteomes" id="UP001286456">
    <property type="component" value="Unassembled WGS sequence"/>
</dbReference>
<dbReference type="AlphaFoldDB" id="A0AAE0MLV3"/>
<comment type="caution">
    <text evidence="2">The sequence shown here is derived from an EMBL/GenBank/DDBJ whole genome shotgun (WGS) entry which is preliminary data.</text>
</comment>
<accession>A0AAE0MLV3</accession>
<dbReference type="EMBL" id="JAUEPO010000001">
    <property type="protein sequence ID" value="KAK3336468.1"/>
    <property type="molecule type" value="Genomic_DNA"/>
</dbReference>
<reference evidence="2" key="1">
    <citation type="journal article" date="2023" name="Mol. Phylogenet. Evol.">
        <title>Genome-scale phylogeny and comparative genomics of the fungal order Sordariales.</title>
        <authorList>
            <person name="Hensen N."/>
            <person name="Bonometti L."/>
            <person name="Westerberg I."/>
            <person name="Brannstrom I.O."/>
            <person name="Guillou S."/>
            <person name="Cros-Aarteil S."/>
            <person name="Calhoun S."/>
            <person name="Haridas S."/>
            <person name="Kuo A."/>
            <person name="Mondo S."/>
            <person name="Pangilinan J."/>
            <person name="Riley R."/>
            <person name="LaButti K."/>
            <person name="Andreopoulos B."/>
            <person name="Lipzen A."/>
            <person name="Chen C."/>
            <person name="Yan M."/>
            <person name="Daum C."/>
            <person name="Ng V."/>
            <person name="Clum A."/>
            <person name="Steindorff A."/>
            <person name="Ohm R.A."/>
            <person name="Martin F."/>
            <person name="Silar P."/>
            <person name="Natvig D.O."/>
            <person name="Lalanne C."/>
            <person name="Gautier V."/>
            <person name="Ament-Velasquez S.L."/>
            <person name="Kruys A."/>
            <person name="Hutchinson M.I."/>
            <person name="Powell A.J."/>
            <person name="Barry K."/>
            <person name="Miller A.N."/>
            <person name="Grigoriev I.V."/>
            <person name="Debuchy R."/>
            <person name="Gladieux P."/>
            <person name="Hiltunen Thoren M."/>
            <person name="Johannesson H."/>
        </authorList>
    </citation>
    <scope>NUCLEOTIDE SEQUENCE</scope>
    <source>
        <strain evidence="2">SMH4131-1</strain>
    </source>
</reference>